<evidence type="ECO:0000259" key="6">
    <source>
        <dbReference type="Pfam" id="PF13087"/>
    </source>
</evidence>
<evidence type="ECO:0000313" key="8">
    <source>
        <dbReference type="Proteomes" id="UP000001568"/>
    </source>
</evidence>
<dbReference type="GO" id="GO:0005694">
    <property type="term" value="C:chromosome"/>
    <property type="evidence" value="ECO:0007669"/>
    <property type="project" value="UniProtKB-ARBA"/>
</dbReference>
<dbReference type="PANTHER" id="PTHR10887:SF495">
    <property type="entry name" value="HELICASE SENATAXIN ISOFORM X1-RELATED"/>
    <property type="match status" value="1"/>
</dbReference>
<dbReference type="Pfam" id="PF13086">
    <property type="entry name" value="AAA_11"/>
    <property type="match status" value="1"/>
</dbReference>
<keyword evidence="2" id="KW-0378">Hydrolase</keyword>
<dbReference type="GO" id="GO:0005524">
    <property type="term" value="F:ATP binding"/>
    <property type="evidence" value="ECO:0007669"/>
    <property type="project" value="UniProtKB-KW"/>
</dbReference>
<dbReference type="CDD" id="cd18808">
    <property type="entry name" value="SF1_C_Upf1"/>
    <property type="match status" value="1"/>
</dbReference>
<evidence type="ECO:0008006" key="9">
    <source>
        <dbReference type="Google" id="ProtNLM"/>
    </source>
</evidence>
<dbReference type="HOGENOM" id="CLU_001666_11_2_1"/>
<dbReference type="CDD" id="cd18042">
    <property type="entry name" value="DEXXQc_SETX"/>
    <property type="match status" value="1"/>
</dbReference>
<keyword evidence="8" id="KW-1185">Reference proteome</keyword>
<evidence type="ECO:0000259" key="5">
    <source>
        <dbReference type="Pfam" id="PF13086"/>
    </source>
</evidence>
<evidence type="ECO:0000256" key="1">
    <source>
        <dbReference type="ARBA" id="ARBA00022741"/>
    </source>
</evidence>
<keyword evidence="4" id="KW-0067">ATP-binding</keyword>
<protein>
    <recommendedName>
        <fullName evidence="9">AAA+ ATPase domain-containing protein</fullName>
    </recommendedName>
</protein>
<dbReference type="Gene3D" id="3.40.50.300">
    <property type="entry name" value="P-loop containing nucleotide triphosphate hydrolases"/>
    <property type="match status" value="2"/>
</dbReference>
<sequence length="795" mass="89987">MTPTAVTTFERETVYWSENDSTKLREIPITFHDVEEYYATFYTTLVEEVRSDLKDAYDGSIAGRRTFRISIERKWTESSCTYLELKLWIEEGAPSIVEGTVIYISSARVTNTRLHSELALLGTVATQTFEMGKRCEVRVIHPRDARCGAEQLLEAIRPGHSKYLWGVPTCRLSTHVRQFEALAAVCDTNPVRQNTPLGSWTYDVQNFQHYLLNPKRVAELFIAPPPPTVRQLNLDKAGGFVAPMQATLNTPQLDALLACVQRIHNSKKSDQPPFSLIQGPPGTGKTKVILSLANVVHLLQFHDYFEKVMSLVKAGKVAQADSLKRKRQTEQDNANTHNFKPRILICAPSNAAVDNILERIIRERFAQLDNSRYSPDILRLVSGDANVSTTAQSVSVEQRVRNLMEMSTLDWSSWYSRQYHTVTVSELKIKEHLRDDIQVLNSSESSIIQLYEVRDRALGDLARLERLRPLHHCTSTTQNMCSFRQISEHISASFVDEAEIVCCTLTSIKRHVLASSRPFKTIIIDEACQANELSTLIPMTLSNAHCVLVGDPKQLPATVKSLNAKQAKFDRSLFERLMVAGMRCNLLTVQYRMHPQIRMFPSSIFYSNALIDAPGLAKIRDLPSHRCWPFQPYMVFDAVDGQEIQAASFSRYNQVEASFIIDLLEKYYQLFPLVDDSTQKVVVLSGYRKQCELIQNMLHQKPTLGQLISVSTIDAFQGQEGDLVILSCVRTSANDIGFVSDMRRLNVALTRAKSSLWIVCKCEAVSKFNFWKALLKNAKERGCYTDNLQDALALE</sequence>
<dbReference type="SUPFAM" id="SSF52540">
    <property type="entry name" value="P-loop containing nucleoside triphosphate hydrolases"/>
    <property type="match status" value="1"/>
</dbReference>
<feature type="domain" description="DNA2/NAM7 helicase-like C-terminal" evidence="6">
    <location>
        <begin position="570"/>
        <end position="762"/>
    </location>
</feature>
<dbReference type="eggNOG" id="KOG1801">
    <property type="taxonomic scope" value="Eukaryota"/>
</dbReference>
<dbReference type="STRING" id="436017.A4RSN2"/>
<dbReference type="InterPro" id="IPR041679">
    <property type="entry name" value="DNA2/NAM7-like_C"/>
</dbReference>
<dbReference type="AlphaFoldDB" id="A4RSN2"/>
<dbReference type="GeneID" id="5000066"/>
<dbReference type="FunFam" id="3.40.50.300:FF:000326">
    <property type="entry name" value="P-loop containing nucleoside triphosphate hydrolase"/>
    <property type="match status" value="1"/>
</dbReference>
<dbReference type="Gramene" id="ABO94509">
    <property type="protein sequence ID" value="ABO94509"/>
    <property type="gene ID" value="OSTLU_119646"/>
</dbReference>
<name>A4RSN2_OSTLU</name>
<dbReference type="GO" id="GO:0016787">
    <property type="term" value="F:hydrolase activity"/>
    <property type="evidence" value="ECO:0007669"/>
    <property type="project" value="UniProtKB-KW"/>
</dbReference>
<feature type="domain" description="DNA2/NAM7 helicase helicase" evidence="5">
    <location>
        <begin position="248"/>
        <end position="561"/>
    </location>
</feature>
<dbReference type="Proteomes" id="UP000001568">
    <property type="component" value="Chromosome 2"/>
</dbReference>
<keyword evidence="1" id="KW-0547">Nucleotide-binding</keyword>
<dbReference type="PANTHER" id="PTHR10887">
    <property type="entry name" value="DNA2/NAM7 HELICASE FAMILY"/>
    <property type="match status" value="1"/>
</dbReference>
<organism evidence="7 8">
    <name type="scientific">Ostreococcus lucimarinus (strain CCE9901)</name>
    <dbReference type="NCBI Taxonomy" id="436017"/>
    <lineage>
        <taxon>Eukaryota</taxon>
        <taxon>Viridiplantae</taxon>
        <taxon>Chlorophyta</taxon>
        <taxon>Mamiellophyceae</taxon>
        <taxon>Mamiellales</taxon>
        <taxon>Bathycoccaceae</taxon>
        <taxon>Ostreococcus</taxon>
    </lineage>
</organism>
<dbReference type="EMBL" id="CP000582">
    <property type="protein sequence ID" value="ABO94509.1"/>
    <property type="molecule type" value="Genomic_DNA"/>
</dbReference>
<dbReference type="InterPro" id="IPR027417">
    <property type="entry name" value="P-loop_NTPase"/>
</dbReference>
<dbReference type="RefSeq" id="XP_001416216.1">
    <property type="nucleotide sequence ID" value="XM_001416179.1"/>
</dbReference>
<dbReference type="OrthoDB" id="6513042at2759"/>
<dbReference type="GO" id="GO:0004386">
    <property type="term" value="F:helicase activity"/>
    <property type="evidence" value="ECO:0007669"/>
    <property type="project" value="UniProtKB-KW"/>
</dbReference>
<dbReference type="InterPro" id="IPR047187">
    <property type="entry name" value="SF1_C_Upf1"/>
</dbReference>
<dbReference type="Pfam" id="PF13087">
    <property type="entry name" value="AAA_12"/>
    <property type="match status" value="1"/>
</dbReference>
<evidence type="ECO:0000256" key="4">
    <source>
        <dbReference type="ARBA" id="ARBA00022840"/>
    </source>
</evidence>
<evidence type="ECO:0000256" key="2">
    <source>
        <dbReference type="ARBA" id="ARBA00022801"/>
    </source>
</evidence>
<evidence type="ECO:0000313" key="7">
    <source>
        <dbReference type="EMBL" id="ABO94509.1"/>
    </source>
</evidence>
<reference evidence="7 8" key="1">
    <citation type="journal article" date="2007" name="Proc. Natl. Acad. Sci. U.S.A.">
        <title>The tiny eukaryote Ostreococcus provides genomic insights into the paradox of plankton speciation.</title>
        <authorList>
            <person name="Palenik B."/>
            <person name="Grimwood J."/>
            <person name="Aerts A."/>
            <person name="Rouze P."/>
            <person name="Salamov A."/>
            <person name="Putnam N."/>
            <person name="Dupont C."/>
            <person name="Jorgensen R."/>
            <person name="Derelle E."/>
            <person name="Rombauts S."/>
            <person name="Zhou K."/>
            <person name="Otillar R."/>
            <person name="Merchant S.S."/>
            <person name="Podell S."/>
            <person name="Gaasterland T."/>
            <person name="Napoli C."/>
            <person name="Gendler K."/>
            <person name="Manuell A."/>
            <person name="Tai V."/>
            <person name="Vallon O."/>
            <person name="Piganeau G."/>
            <person name="Jancek S."/>
            <person name="Heijde M."/>
            <person name="Jabbari K."/>
            <person name="Bowler C."/>
            <person name="Lohr M."/>
            <person name="Robbens S."/>
            <person name="Werner G."/>
            <person name="Dubchak I."/>
            <person name="Pazour G.J."/>
            <person name="Ren Q."/>
            <person name="Paulsen I."/>
            <person name="Delwiche C."/>
            <person name="Schmutz J."/>
            <person name="Rokhsar D."/>
            <person name="Van de Peer Y."/>
            <person name="Moreau H."/>
            <person name="Grigoriev I.V."/>
        </authorList>
    </citation>
    <scope>NUCLEOTIDE SEQUENCE [LARGE SCALE GENOMIC DNA]</scope>
    <source>
        <strain evidence="7 8">CCE9901</strain>
    </source>
</reference>
<proteinExistence type="predicted"/>
<keyword evidence="3" id="KW-0347">Helicase</keyword>
<dbReference type="KEGG" id="olu:OSTLU_119646"/>
<dbReference type="OMA" id="AEIVCCT"/>
<evidence type="ECO:0000256" key="3">
    <source>
        <dbReference type="ARBA" id="ARBA00022806"/>
    </source>
</evidence>
<dbReference type="InterPro" id="IPR041677">
    <property type="entry name" value="DNA2/NAM7_AAA_11"/>
</dbReference>
<gene>
    <name evidence="7" type="primary">Sen1</name>
    <name evidence="7" type="ORF">OSTLU_119646</name>
</gene>
<accession>A4RSN2</accession>
<dbReference type="InterPro" id="IPR045055">
    <property type="entry name" value="DNA2/NAM7-like"/>
</dbReference>